<dbReference type="AlphaFoldDB" id="A0A4U8USM4"/>
<reference evidence="1 2" key="2">
    <citation type="journal article" date="2019" name="G3 (Bethesda)">
        <title>Hybrid Assembly of the Genome of the Entomopathogenic Nematode Steinernema carpocapsae Identifies the X-Chromosome.</title>
        <authorList>
            <person name="Serra L."/>
            <person name="Macchietto M."/>
            <person name="Macias-Munoz A."/>
            <person name="McGill C.J."/>
            <person name="Rodriguez I.M."/>
            <person name="Rodriguez B."/>
            <person name="Murad R."/>
            <person name="Mortazavi A."/>
        </authorList>
    </citation>
    <scope>NUCLEOTIDE SEQUENCE [LARGE SCALE GENOMIC DNA]</scope>
    <source>
        <strain evidence="1 2">ALL</strain>
    </source>
</reference>
<accession>A0A4U8USM4</accession>
<name>A0A4U8USM4_STECR</name>
<gene>
    <name evidence="1" type="ORF">L596_003442</name>
</gene>
<organism evidence="1 2">
    <name type="scientific">Steinernema carpocapsae</name>
    <name type="common">Entomopathogenic nematode</name>
    <dbReference type="NCBI Taxonomy" id="34508"/>
    <lineage>
        <taxon>Eukaryota</taxon>
        <taxon>Metazoa</taxon>
        <taxon>Ecdysozoa</taxon>
        <taxon>Nematoda</taxon>
        <taxon>Chromadorea</taxon>
        <taxon>Rhabditida</taxon>
        <taxon>Tylenchina</taxon>
        <taxon>Panagrolaimomorpha</taxon>
        <taxon>Strongyloidoidea</taxon>
        <taxon>Steinernematidae</taxon>
        <taxon>Steinernema</taxon>
    </lineage>
</organism>
<proteinExistence type="predicted"/>
<dbReference type="EMBL" id="AZBU02000001">
    <property type="protein sequence ID" value="TMS36226.1"/>
    <property type="molecule type" value="Genomic_DNA"/>
</dbReference>
<evidence type="ECO:0000313" key="2">
    <source>
        <dbReference type="Proteomes" id="UP000298663"/>
    </source>
</evidence>
<dbReference type="Proteomes" id="UP000298663">
    <property type="component" value="Unassembled WGS sequence"/>
</dbReference>
<reference evidence="1 2" key="1">
    <citation type="journal article" date="2015" name="Genome Biol.">
        <title>Comparative genomics of Steinernema reveals deeply conserved gene regulatory networks.</title>
        <authorList>
            <person name="Dillman A.R."/>
            <person name="Macchietto M."/>
            <person name="Porter C.F."/>
            <person name="Rogers A."/>
            <person name="Williams B."/>
            <person name="Antoshechkin I."/>
            <person name="Lee M.M."/>
            <person name="Goodwin Z."/>
            <person name="Lu X."/>
            <person name="Lewis E.E."/>
            <person name="Goodrich-Blair H."/>
            <person name="Stock S.P."/>
            <person name="Adams B.J."/>
            <person name="Sternberg P.W."/>
            <person name="Mortazavi A."/>
        </authorList>
    </citation>
    <scope>NUCLEOTIDE SEQUENCE [LARGE SCALE GENOMIC DNA]</scope>
    <source>
        <strain evidence="1 2">ALL</strain>
    </source>
</reference>
<sequence length="106" mass="11943">MAGLVLSQHPTTAKQNQHTWSQPQITHWLHNSVFPTFASQNTKAYMSKTIFSLRYYKGHNLEAKVLKHHTALVFLACRHELVSRQPLHSTPSCSAEVHGATSHSNV</sequence>
<dbReference type="OrthoDB" id="1097733at2759"/>
<keyword evidence="2" id="KW-1185">Reference proteome</keyword>
<protein>
    <submittedName>
        <fullName evidence="1">Uncharacterized protein</fullName>
    </submittedName>
</protein>
<evidence type="ECO:0000313" key="1">
    <source>
        <dbReference type="EMBL" id="TMS36226.1"/>
    </source>
</evidence>
<comment type="caution">
    <text evidence="1">The sequence shown here is derived from an EMBL/GenBank/DDBJ whole genome shotgun (WGS) entry which is preliminary data.</text>
</comment>